<evidence type="ECO:0000313" key="2">
    <source>
        <dbReference type="Proteomes" id="UP001642360"/>
    </source>
</evidence>
<reference evidence="1 2" key="1">
    <citation type="submission" date="2024-02" db="EMBL/GenBank/DDBJ databases">
        <authorList>
            <person name="Vignale AGUSTIN F."/>
            <person name="Sosa J E."/>
            <person name="Modenutti C."/>
        </authorList>
    </citation>
    <scope>NUCLEOTIDE SEQUENCE [LARGE SCALE GENOMIC DNA]</scope>
</reference>
<comment type="caution">
    <text evidence="1">The sequence shown here is derived from an EMBL/GenBank/DDBJ whole genome shotgun (WGS) entry which is preliminary data.</text>
</comment>
<sequence length="106" mass="11704">MGAPNKQDDLCNLALYFMDNILLEASILEIVSNNSTVNDIEHLLHLVHHSMCISSAGVASGSDTNGKENEWKFINSITKLQEFGVELKATGESRSLFDGNSRTENY</sequence>
<dbReference type="EMBL" id="CAUOFW020007935">
    <property type="protein sequence ID" value="CAK9181083.1"/>
    <property type="molecule type" value="Genomic_DNA"/>
</dbReference>
<dbReference type="Pfam" id="PF03140">
    <property type="entry name" value="DUF247"/>
    <property type="match status" value="1"/>
</dbReference>
<dbReference type="AlphaFoldDB" id="A0ABC8UJ68"/>
<protein>
    <submittedName>
        <fullName evidence="1">Uncharacterized protein</fullName>
    </submittedName>
</protein>
<name>A0ABC8UJ68_9AQUA</name>
<keyword evidence="2" id="KW-1185">Reference proteome</keyword>
<proteinExistence type="predicted"/>
<dbReference type="Proteomes" id="UP001642360">
    <property type="component" value="Unassembled WGS sequence"/>
</dbReference>
<evidence type="ECO:0000313" key="1">
    <source>
        <dbReference type="EMBL" id="CAK9181083.1"/>
    </source>
</evidence>
<dbReference type="InterPro" id="IPR004158">
    <property type="entry name" value="DUF247_pln"/>
</dbReference>
<organism evidence="1 2">
    <name type="scientific">Ilex paraguariensis</name>
    <name type="common">yerba mate</name>
    <dbReference type="NCBI Taxonomy" id="185542"/>
    <lineage>
        <taxon>Eukaryota</taxon>
        <taxon>Viridiplantae</taxon>
        <taxon>Streptophyta</taxon>
        <taxon>Embryophyta</taxon>
        <taxon>Tracheophyta</taxon>
        <taxon>Spermatophyta</taxon>
        <taxon>Magnoliopsida</taxon>
        <taxon>eudicotyledons</taxon>
        <taxon>Gunneridae</taxon>
        <taxon>Pentapetalae</taxon>
        <taxon>asterids</taxon>
        <taxon>campanulids</taxon>
        <taxon>Aquifoliales</taxon>
        <taxon>Aquifoliaceae</taxon>
        <taxon>Ilex</taxon>
    </lineage>
</organism>
<accession>A0ABC8UJ68</accession>
<gene>
    <name evidence="1" type="ORF">ILEXP_LOCUS51122</name>
</gene>